<protein>
    <submittedName>
        <fullName evidence="1">Uncharacterized protein</fullName>
    </submittedName>
</protein>
<sequence>MIGVESGVEEEEEPNKLSDVEAFFSGLVGIDGDLESVVFELVTVSFLTGLDGIIGDFDDSFGSLVVFGLTGTGGESTCLKSSSNSFVESLRSSLSLNLFKVSFNDIGKELPGVQLGCITIYNKEVGWCSRSTVNL</sequence>
<evidence type="ECO:0000313" key="2">
    <source>
        <dbReference type="Proteomes" id="UP000774326"/>
    </source>
</evidence>
<comment type="caution">
    <text evidence="1">The sequence shown here is derived from an EMBL/GenBank/DDBJ whole genome shotgun (WGS) entry which is preliminary data.</text>
</comment>
<dbReference type="AlphaFoldDB" id="A0A9P8Q261"/>
<dbReference type="EMBL" id="JAEUBG010003411">
    <property type="protein sequence ID" value="KAH3682772.1"/>
    <property type="molecule type" value="Genomic_DNA"/>
</dbReference>
<gene>
    <name evidence="1" type="ORF">WICPIJ_006231</name>
</gene>
<evidence type="ECO:0000313" key="1">
    <source>
        <dbReference type="EMBL" id="KAH3682772.1"/>
    </source>
</evidence>
<organism evidence="1 2">
    <name type="scientific">Wickerhamomyces pijperi</name>
    <name type="common">Yeast</name>
    <name type="synonym">Pichia pijperi</name>
    <dbReference type="NCBI Taxonomy" id="599730"/>
    <lineage>
        <taxon>Eukaryota</taxon>
        <taxon>Fungi</taxon>
        <taxon>Dikarya</taxon>
        <taxon>Ascomycota</taxon>
        <taxon>Saccharomycotina</taxon>
        <taxon>Saccharomycetes</taxon>
        <taxon>Phaffomycetales</taxon>
        <taxon>Wickerhamomycetaceae</taxon>
        <taxon>Wickerhamomyces</taxon>
    </lineage>
</organism>
<reference evidence="1" key="2">
    <citation type="submission" date="2021-01" db="EMBL/GenBank/DDBJ databases">
        <authorList>
            <person name="Schikora-Tamarit M.A."/>
        </authorList>
    </citation>
    <scope>NUCLEOTIDE SEQUENCE</scope>
    <source>
        <strain evidence="1">CBS2887</strain>
    </source>
</reference>
<accession>A0A9P8Q261</accession>
<name>A0A9P8Q261_WICPI</name>
<keyword evidence="2" id="KW-1185">Reference proteome</keyword>
<proteinExistence type="predicted"/>
<reference evidence="1" key="1">
    <citation type="journal article" date="2021" name="Open Biol.">
        <title>Shared evolutionary footprints suggest mitochondrial oxidative damage underlies multiple complex I losses in fungi.</title>
        <authorList>
            <person name="Schikora-Tamarit M.A."/>
            <person name="Marcet-Houben M."/>
            <person name="Nosek J."/>
            <person name="Gabaldon T."/>
        </authorList>
    </citation>
    <scope>NUCLEOTIDE SEQUENCE</scope>
    <source>
        <strain evidence="1">CBS2887</strain>
    </source>
</reference>
<dbReference type="Proteomes" id="UP000774326">
    <property type="component" value="Unassembled WGS sequence"/>
</dbReference>